<evidence type="ECO:0000313" key="2">
    <source>
        <dbReference type="EMBL" id="GEP59476.1"/>
    </source>
</evidence>
<comment type="caution">
    <text evidence="2">The sequence shown here is derived from an EMBL/GenBank/DDBJ whole genome shotgun (WGS) entry which is preliminary data.</text>
</comment>
<sequence>MTIDPNRLRPPDIGAAAASAPRRLQVRGRAGVWEVIRDDRFYGHYMGHTAAFAAAEAAALAIVAKGGSADIHFREQLQSGAPQPAARSGMRTMEFRPGATPVVR</sequence>
<feature type="compositionally biased region" description="Basic and acidic residues" evidence="1">
    <location>
        <begin position="1"/>
        <end position="10"/>
    </location>
</feature>
<accession>A0A512NKM2</accession>
<name>A0A512NKM2_9HYPH</name>
<keyword evidence="3" id="KW-1185">Reference proteome</keyword>
<evidence type="ECO:0008006" key="4">
    <source>
        <dbReference type="Google" id="ProtNLM"/>
    </source>
</evidence>
<dbReference type="Proteomes" id="UP000321058">
    <property type="component" value="Unassembled WGS sequence"/>
</dbReference>
<reference evidence="2 3" key="1">
    <citation type="submission" date="2019-07" db="EMBL/GenBank/DDBJ databases">
        <title>Whole genome shotgun sequence of Reyranella soli NBRC 108950.</title>
        <authorList>
            <person name="Hosoyama A."/>
            <person name="Uohara A."/>
            <person name="Ohji S."/>
            <person name="Ichikawa N."/>
        </authorList>
    </citation>
    <scope>NUCLEOTIDE SEQUENCE [LARGE SCALE GENOMIC DNA]</scope>
    <source>
        <strain evidence="2 3">NBRC 108950</strain>
    </source>
</reference>
<dbReference type="AlphaFoldDB" id="A0A512NKM2"/>
<feature type="region of interest" description="Disordered" evidence="1">
    <location>
        <begin position="78"/>
        <end position="104"/>
    </location>
</feature>
<dbReference type="RefSeq" id="WP_147154857.1">
    <property type="nucleotide sequence ID" value="NZ_BKAJ01000132.1"/>
</dbReference>
<feature type="region of interest" description="Disordered" evidence="1">
    <location>
        <begin position="1"/>
        <end position="20"/>
    </location>
</feature>
<dbReference type="EMBL" id="BKAJ01000132">
    <property type="protein sequence ID" value="GEP59476.1"/>
    <property type="molecule type" value="Genomic_DNA"/>
</dbReference>
<protein>
    <recommendedName>
        <fullName evidence="4">DUF2188 domain-containing protein</fullName>
    </recommendedName>
</protein>
<organism evidence="2 3">
    <name type="scientific">Reyranella soli</name>
    <dbReference type="NCBI Taxonomy" id="1230389"/>
    <lineage>
        <taxon>Bacteria</taxon>
        <taxon>Pseudomonadati</taxon>
        <taxon>Pseudomonadota</taxon>
        <taxon>Alphaproteobacteria</taxon>
        <taxon>Hyphomicrobiales</taxon>
        <taxon>Reyranellaceae</taxon>
        <taxon>Reyranella</taxon>
    </lineage>
</organism>
<evidence type="ECO:0000313" key="3">
    <source>
        <dbReference type="Proteomes" id="UP000321058"/>
    </source>
</evidence>
<proteinExistence type="predicted"/>
<gene>
    <name evidence="2" type="ORF">RSO01_66420</name>
</gene>
<evidence type="ECO:0000256" key="1">
    <source>
        <dbReference type="SAM" id="MobiDB-lite"/>
    </source>
</evidence>